<sequence length="114" mass="12838">MEERLITGPDELYAPGTDSIRWVEEPDFRFLTEVDALQTLMMLADDLRAAREQERHLLRYIEAAAISARQGTVQDGPVKPQAIIGHTGLARKTIYRMLHKHGLVAEDIEGDEPA</sequence>
<evidence type="ECO:0000313" key="1">
    <source>
        <dbReference type="EMBL" id="GAA0934981.1"/>
    </source>
</evidence>
<dbReference type="EMBL" id="BAAAHQ010000023">
    <property type="protein sequence ID" value="GAA0934981.1"/>
    <property type="molecule type" value="Genomic_DNA"/>
</dbReference>
<accession>A0ABP4ADA0</accession>
<organism evidence="1 2">
    <name type="scientific">Nonomuraea longicatena</name>
    <dbReference type="NCBI Taxonomy" id="83682"/>
    <lineage>
        <taxon>Bacteria</taxon>
        <taxon>Bacillati</taxon>
        <taxon>Actinomycetota</taxon>
        <taxon>Actinomycetes</taxon>
        <taxon>Streptosporangiales</taxon>
        <taxon>Streptosporangiaceae</taxon>
        <taxon>Nonomuraea</taxon>
    </lineage>
</organism>
<keyword evidence="2" id="KW-1185">Reference proteome</keyword>
<protein>
    <submittedName>
        <fullName evidence="1">Uncharacterized protein</fullName>
    </submittedName>
</protein>
<name>A0ABP4ADA0_9ACTN</name>
<evidence type="ECO:0000313" key="2">
    <source>
        <dbReference type="Proteomes" id="UP001501578"/>
    </source>
</evidence>
<reference evidence="2" key="1">
    <citation type="journal article" date="2019" name="Int. J. Syst. Evol. Microbiol.">
        <title>The Global Catalogue of Microorganisms (GCM) 10K type strain sequencing project: providing services to taxonomists for standard genome sequencing and annotation.</title>
        <authorList>
            <consortium name="The Broad Institute Genomics Platform"/>
            <consortium name="The Broad Institute Genome Sequencing Center for Infectious Disease"/>
            <person name="Wu L."/>
            <person name="Ma J."/>
        </authorList>
    </citation>
    <scope>NUCLEOTIDE SEQUENCE [LARGE SCALE GENOMIC DNA]</scope>
    <source>
        <strain evidence="2">JCM 11136</strain>
    </source>
</reference>
<proteinExistence type="predicted"/>
<dbReference type="Proteomes" id="UP001501578">
    <property type="component" value="Unassembled WGS sequence"/>
</dbReference>
<comment type="caution">
    <text evidence="1">The sequence shown here is derived from an EMBL/GenBank/DDBJ whole genome shotgun (WGS) entry which is preliminary data.</text>
</comment>
<gene>
    <name evidence="1" type="ORF">GCM10009560_42700</name>
</gene>